<comment type="caution">
    <text evidence="2">The sequence shown here is derived from an EMBL/GenBank/DDBJ whole genome shotgun (WGS) entry which is preliminary data.</text>
</comment>
<protein>
    <recommendedName>
        <fullName evidence="1">CHASE3 domain-containing protein</fullName>
    </recommendedName>
</protein>
<proteinExistence type="predicted"/>
<evidence type="ECO:0000313" key="2">
    <source>
        <dbReference type="EMBL" id="OOV79097.1"/>
    </source>
</evidence>
<feature type="non-terminal residue" evidence="2">
    <location>
        <position position="134"/>
    </location>
</feature>
<accession>A0A1T1GNQ4</accession>
<evidence type="ECO:0000259" key="1">
    <source>
        <dbReference type="Pfam" id="PF05227"/>
    </source>
</evidence>
<dbReference type="AlphaFoldDB" id="A0A1T1GNQ4"/>
<organism evidence="2 3">
    <name type="scientific">Oceanospirillum linum</name>
    <dbReference type="NCBI Taxonomy" id="966"/>
    <lineage>
        <taxon>Bacteria</taxon>
        <taxon>Pseudomonadati</taxon>
        <taxon>Pseudomonadota</taxon>
        <taxon>Gammaproteobacteria</taxon>
        <taxon>Oceanospirillales</taxon>
        <taxon>Oceanospirillaceae</taxon>
        <taxon>Oceanospirillum</taxon>
    </lineage>
</organism>
<feature type="domain" description="CHASE3" evidence="1">
    <location>
        <begin position="19"/>
        <end position="133"/>
    </location>
</feature>
<name>A0A1T1GNQ4_OCELI</name>
<dbReference type="Proteomes" id="UP000190064">
    <property type="component" value="Unassembled WGS sequence"/>
</dbReference>
<keyword evidence="3" id="KW-1185">Reference proteome</keyword>
<dbReference type="CDD" id="cd19410">
    <property type="entry name" value="HK9-like_sensor"/>
    <property type="match status" value="1"/>
</dbReference>
<sequence length="134" mass="14669">MLVTAAIGAVGTVTLYDSEAEVQHSNEVYTGLERLLSLARDAESGQRGYVITGRDEYLQPYLQAEPQIGAQLDHLDVLIKGSPVQEQRLAQLGGLLEAKRRELSSVIELRRTQGFGPAQAIVLNDSGRTFMDRA</sequence>
<reference evidence="2" key="1">
    <citation type="submission" date="2017-02" db="EMBL/GenBank/DDBJ databases">
        <title>Draft Genome Sequence of the Salt Water Bacterium Oceanospirillum linum ATCC 11336.</title>
        <authorList>
            <person name="Trachtenberg A.M."/>
            <person name="Carney J.G."/>
            <person name="Linnane J.D."/>
            <person name="Rheaume B.A."/>
            <person name="Pitts N.L."/>
            <person name="Mykles D.L."/>
            <person name="Maclea K.S."/>
        </authorList>
    </citation>
    <scope>NUCLEOTIDE SEQUENCE [LARGE SCALE GENOMIC DNA]</scope>
    <source>
        <strain evidence="2">ATCC 11336</strain>
    </source>
</reference>
<dbReference type="Pfam" id="PF05227">
    <property type="entry name" value="CHASE3"/>
    <property type="match status" value="1"/>
</dbReference>
<dbReference type="InterPro" id="IPR007891">
    <property type="entry name" value="CHASE3"/>
</dbReference>
<evidence type="ECO:0000313" key="3">
    <source>
        <dbReference type="Proteomes" id="UP000190064"/>
    </source>
</evidence>
<dbReference type="STRING" id="966.BTA35_0217285"/>
<dbReference type="EMBL" id="MTSD02000188">
    <property type="protein sequence ID" value="OOV79097.1"/>
    <property type="molecule type" value="Genomic_DNA"/>
</dbReference>
<gene>
    <name evidence="2" type="ORF">BTA35_0217285</name>
</gene>